<comment type="caution">
    <text evidence="1">The sequence shown here is derived from an EMBL/GenBank/DDBJ whole genome shotgun (WGS) entry which is preliminary data.</text>
</comment>
<sequence>MDKAKSAIVYYSWTGNTKIVAEVFGQLLDVPIEPIVEKKMRASGNIPLAALSALLGFKSRIEPLTIDLNAMTTLFVAGQVWAGHSTPAINSFIHQTDFKDKKVWLILTGADENRPEKVIHKLQSKIIDRGGEVLGIYTLKTRALIGNKDIVTHEEVRASIEDWLKQNNLL</sequence>
<dbReference type="RefSeq" id="WP_194700872.1">
    <property type="nucleotide sequence ID" value="NZ_JADKNH010000003.1"/>
</dbReference>
<proteinExistence type="predicted"/>
<evidence type="ECO:0000313" key="1">
    <source>
        <dbReference type="EMBL" id="MBF4692631.1"/>
    </source>
</evidence>
<dbReference type="Proteomes" id="UP000614200">
    <property type="component" value="Unassembled WGS sequence"/>
</dbReference>
<organism evidence="1 2">
    <name type="scientific">Fusibacter ferrireducens</name>
    <dbReference type="NCBI Taxonomy" id="2785058"/>
    <lineage>
        <taxon>Bacteria</taxon>
        <taxon>Bacillati</taxon>
        <taxon>Bacillota</taxon>
        <taxon>Clostridia</taxon>
        <taxon>Eubacteriales</taxon>
        <taxon>Eubacteriales Family XII. Incertae Sedis</taxon>
        <taxon>Fusibacter</taxon>
    </lineage>
</organism>
<reference evidence="1 2" key="1">
    <citation type="submission" date="2020-11" db="EMBL/GenBank/DDBJ databases">
        <title>Fusibacter basophilias sp. nov.</title>
        <authorList>
            <person name="Qiu D."/>
        </authorList>
    </citation>
    <scope>NUCLEOTIDE SEQUENCE [LARGE SCALE GENOMIC DNA]</scope>
    <source>
        <strain evidence="1 2">Q10-2</strain>
    </source>
</reference>
<gene>
    <name evidence="1" type="ORF">ISU02_05855</name>
</gene>
<dbReference type="EMBL" id="JADKNH010000003">
    <property type="protein sequence ID" value="MBF4692631.1"/>
    <property type="molecule type" value="Genomic_DNA"/>
</dbReference>
<keyword evidence="2" id="KW-1185">Reference proteome</keyword>
<dbReference type="SUPFAM" id="SSF52218">
    <property type="entry name" value="Flavoproteins"/>
    <property type="match status" value="1"/>
</dbReference>
<protein>
    <submittedName>
        <fullName evidence="1">Flavodoxin family protein</fullName>
    </submittedName>
</protein>
<dbReference type="InterPro" id="IPR029039">
    <property type="entry name" value="Flavoprotein-like_sf"/>
</dbReference>
<accession>A0ABR9ZQN7</accession>
<name>A0ABR9ZQN7_9FIRM</name>
<dbReference type="Gene3D" id="3.40.50.360">
    <property type="match status" value="1"/>
</dbReference>
<evidence type="ECO:0000313" key="2">
    <source>
        <dbReference type="Proteomes" id="UP000614200"/>
    </source>
</evidence>